<reference evidence="1 2" key="2">
    <citation type="submission" date="2018-11" db="EMBL/GenBank/DDBJ databases">
        <authorList>
            <consortium name="Pathogen Informatics"/>
        </authorList>
    </citation>
    <scope>NUCLEOTIDE SEQUENCE [LARGE SCALE GENOMIC DNA]</scope>
</reference>
<dbReference type="Proteomes" id="UP000271162">
    <property type="component" value="Unassembled WGS sequence"/>
</dbReference>
<proteinExistence type="predicted"/>
<dbReference type="AlphaFoldDB" id="A0A0N4XU03"/>
<gene>
    <name evidence="1" type="ORF">NBR_LOCUS6139</name>
</gene>
<protein>
    <submittedName>
        <fullName evidence="3">Tudor domain-containing protein</fullName>
    </submittedName>
</protein>
<accession>A0A0N4XU03</accession>
<organism evidence="3">
    <name type="scientific">Nippostrongylus brasiliensis</name>
    <name type="common">Rat hookworm</name>
    <dbReference type="NCBI Taxonomy" id="27835"/>
    <lineage>
        <taxon>Eukaryota</taxon>
        <taxon>Metazoa</taxon>
        <taxon>Ecdysozoa</taxon>
        <taxon>Nematoda</taxon>
        <taxon>Chromadorea</taxon>
        <taxon>Rhabditida</taxon>
        <taxon>Rhabditina</taxon>
        <taxon>Rhabditomorpha</taxon>
        <taxon>Strongyloidea</taxon>
        <taxon>Heligmosomidae</taxon>
        <taxon>Nippostrongylus</taxon>
    </lineage>
</organism>
<sequence length="66" mass="7812">MSTDETTEEDGETTGPETNTISYVRYLRTAQIWDSQGKFLLIYDNDNTYYEELPRELHVELNYKVD</sequence>
<dbReference type="EMBL" id="UYSL01019779">
    <property type="protein sequence ID" value="VDL69728.1"/>
    <property type="molecule type" value="Genomic_DNA"/>
</dbReference>
<keyword evidence="2" id="KW-1185">Reference proteome</keyword>
<evidence type="ECO:0000313" key="1">
    <source>
        <dbReference type="EMBL" id="VDL69728.1"/>
    </source>
</evidence>
<evidence type="ECO:0000313" key="3">
    <source>
        <dbReference type="WBParaSite" id="NBR_0000613801-mRNA-1"/>
    </source>
</evidence>
<reference evidence="3" key="1">
    <citation type="submission" date="2017-02" db="UniProtKB">
        <authorList>
            <consortium name="WormBaseParasite"/>
        </authorList>
    </citation>
    <scope>IDENTIFICATION</scope>
</reference>
<evidence type="ECO:0000313" key="2">
    <source>
        <dbReference type="Proteomes" id="UP000271162"/>
    </source>
</evidence>
<dbReference type="WBParaSite" id="NBR_0000613801-mRNA-1">
    <property type="protein sequence ID" value="NBR_0000613801-mRNA-1"/>
    <property type="gene ID" value="NBR_0000613801"/>
</dbReference>
<name>A0A0N4XU03_NIPBR</name>